<evidence type="ECO:0000313" key="1">
    <source>
        <dbReference type="EMBL" id="KDQ49587.1"/>
    </source>
</evidence>
<dbReference type="AlphaFoldDB" id="A0A067PEY5"/>
<proteinExistence type="predicted"/>
<evidence type="ECO:0000313" key="2">
    <source>
        <dbReference type="Proteomes" id="UP000027265"/>
    </source>
</evidence>
<sequence length="63" mass="7320">MTVQWESWRQESARVIVQPRIEDTPENLLSAEWPLVRRVGGSYTHVSWSESRSERFHAGVSAH</sequence>
<protein>
    <submittedName>
        <fullName evidence="1">Uncharacterized protein</fullName>
    </submittedName>
</protein>
<keyword evidence="2" id="KW-1185">Reference proteome</keyword>
<dbReference type="EMBL" id="KL197780">
    <property type="protein sequence ID" value="KDQ49587.1"/>
    <property type="molecule type" value="Genomic_DNA"/>
</dbReference>
<accession>A0A067PEY5</accession>
<name>A0A067PEY5_9AGAM</name>
<dbReference type="Proteomes" id="UP000027265">
    <property type="component" value="Unassembled WGS sequence"/>
</dbReference>
<dbReference type="InParanoid" id="A0A067PEY5"/>
<organism evidence="1 2">
    <name type="scientific">Jaapia argillacea MUCL 33604</name>
    <dbReference type="NCBI Taxonomy" id="933084"/>
    <lineage>
        <taxon>Eukaryota</taxon>
        <taxon>Fungi</taxon>
        <taxon>Dikarya</taxon>
        <taxon>Basidiomycota</taxon>
        <taxon>Agaricomycotina</taxon>
        <taxon>Agaricomycetes</taxon>
        <taxon>Agaricomycetidae</taxon>
        <taxon>Jaapiales</taxon>
        <taxon>Jaapiaceae</taxon>
        <taxon>Jaapia</taxon>
    </lineage>
</organism>
<dbReference type="HOGENOM" id="CLU_2886119_0_0_1"/>
<reference evidence="2" key="1">
    <citation type="journal article" date="2014" name="Proc. Natl. Acad. Sci. U.S.A.">
        <title>Extensive sampling of basidiomycete genomes demonstrates inadequacy of the white-rot/brown-rot paradigm for wood decay fungi.</title>
        <authorList>
            <person name="Riley R."/>
            <person name="Salamov A.A."/>
            <person name="Brown D.W."/>
            <person name="Nagy L.G."/>
            <person name="Floudas D."/>
            <person name="Held B.W."/>
            <person name="Levasseur A."/>
            <person name="Lombard V."/>
            <person name="Morin E."/>
            <person name="Otillar R."/>
            <person name="Lindquist E.A."/>
            <person name="Sun H."/>
            <person name="LaButti K.M."/>
            <person name="Schmutz J."/>
            <person name="Jabbour D."/>
            <person name="Luo H."/>
            <person name="Baker S.E."/>
            <person name="Pisabarro A.G."/>
            <person name="Walton J.D."/>
            <person name="Blanchette R.A."/>
            <person name="Henrissat B."/>
            <person name="Martin F."/>
            <person name="Cullen D."/>
            <person name="Hibbett D.S."/>
            <person name="Grigoriev I.V."/>
        </authorList>
    </citation>
    <scope>NUCLEOTIDE SEQUENCE [LARGE SCALE GENOMIC DNA]</scope>
    <source>
        <strain evidence="2">MUCL 33604</strain>
    </source>
</reference>
<gene>
    <name evidence="1" type="ORF">JAAARDRAFT_42757</name>
</gene>